<dbReference type="Proteomes" id="UP001160390">
    <property type="component" value="Unassembled WGS sequence"/>
</dbReference>
<proteinExistence type="predicted"/>
<evidence type="ECO:0000256" key="1">
    <source>
        <dbReference type="SAM" id="MobiDB-lite"/>
    </source>
</evidence>
<name>A0AA35MIF1_9HYPO</name>
<feature type="region of interest" description="Disordered" evidence="1">
    <location>
        <begin position="35"/>
        <end position="79"/>
    </location>
</feature>
<evidence type="ECO:0000313" key="3">
    <source>
        <dbReference type="Proteomes" id="UP001160390"/>
    </source>
</evidence>
<sequence>MATQSSGVWDGHNYPQPAMMGSAFFSQTIMPMVQPSGFLPNHPQSSQEESSEWSVGFQESVSSVPSTPPDLSPPSFNLKDNLDPWDSNVIGYQDVILPERDVGWGRLFCGSGEQLGANVTSPSEGINPCPAAAAALAAGSDSRQAFRCSCCGKHQLEMRFSRDGSIPSEQTRHKTFAEMLPLYRGRSTAGGAPPQAAQVGFQGEHVFFLACVSNASQSAWPRILFRLQQDPSGRPVRGPASGGSLVANLPSVSYAEEYGR</sequence>
<dbReference type="EMBL" id="CABFNP030001292">
    <property type="protein sequence ID" value="CAI6097558.1"/>
    <property type="molecule type" value="Genomic_DNA"/>
</dbReference>
<keyword evidence="3" id="KW-1185">Reference proteome</keyword>
<accession>A0AA35MIF1</accession>
<comment type="caution">
    <text evidence="2">The sequence shown here is derived from an EMBL/GenBank/DDBJ whole genome shotgun (WGS) entry which is preliminary data.</text>
</comment>
<feature type="compositionally biased region" description="Low complexity" evidence="1">
    <location>
        <begin position="44"/>
        <end position="54"/>
    </location>
</feature>
<dbReference type="AlphaFoldDB" id="A0AA35MIF1"/>
<organism evidence="2 3">
    <name type="scientific">Clonostachys chloroleuca</name>
    <dbReference type="NCBI Taxonomy" id="1926264"/>
    <lineage>
        <taxon>Eukaryota</taxon>
        <taxon>Fungi</taxon>
        <taxon>Dikarya</taxon>
        <taxon>Ascomycota</taxon>
        <taxon>Pezizomycotina</taxon>
        <taxon>Sordariomycetes</taxon>
        <taxon>Hypocreomycetidae</taxon>
        <taxon>Hypocreales</taxon>
        <taxon>Bionectriaceae</taxon>
        <taxon>Clonostachys</taxon>
    </lineage>
</organism>
<gene>
    <name evidence="2" type="ORF">CCHLO57077_00008760</name>
</gene>
<evidence type="ECO:0000313" key="2">
    <source>
        <dbReference type="EMBL" id="CAI6097558.1"/>
    </source>
</evidence>
<protein>
    <submittedName>
        <fullName evidence="2">Uncharacterized protein</fullName>
    </submittedName>
</protein>
<reference evidence="2" key="1">
    <citation type="submission" date="2023-01" db="EMBL/GenBank/DDBJ databases">
        <authorList>
            <person name="Piombo E."/>
        </authorList>
    </citation>
    <scope>NUCLEOTIDE SEQUENCE</scope>
</reference>